<dbReference type="InterPro" id="IPR050109">
    <property type="entry name" value="HTH-type_TetR-like_transc_reg"/>
</dbReference>
<evidence type="ECO:0000313" key="7">
    <source>
        <dbReference type="EMBL" id="MFC4536654.1"/>
    </source>
</evidence>
<dbReference type="Pfam" id="PF00440">
    <property type="entry name" value="TetR_N"/>
    <property type="match status" value="1"/>
</dbReference>
<dbReference type="PROSITE" id="PS50977">
    <property type="entry name" value="HTH_TETR_2"/>
    <property type="match status" value="1"/>
</dbReference>
<dbReference type="SUPFAM" id="SSF48498">
    <property type="entry name" value="Tetracyclin repressor-like, C-terminal domain"/>
    <property type="match status" value="1"/>
</dbReference>
<keyword evidence="2" id="KW-0805">Transcription regulation</keyword>
<reference evidence="8" key="1">
    <citation type="journal article" date="2019" name="Int. J. Syst. Evol. Microbiol.">
        <title>The Global Catalogue of Microorganisms (GCM) 10K type strain sequencing project: providing services to taxonomists for standard genome sequencing and annotation.</title>
        <authorList>
            <consortium name="The Broad Institute Genomics Platform"/>
            <consortium name="The Broad Institute Genome Sequencing Center for Infectious Disease"/>
            <person name="Wu L."/>
            <person name="Ma J."/>
        </authorList>
    </citation>
    <scope>NUCLEOTIDE SEQUENCE [LARGE SCALE GENOMIC DNA]</scope>
    <source>
        <strain evidence="8">CGMCC 4.7132</strain>
    </source>
</reference>
<proteinExistence type="predicted"/>
<comment type="caution">
    <text evidence="7">The sequence shown here is derived from an EMBL/GenBank/DDBJ whole genome shotgun (WGS) entry which is preliminary data.</text>
</comment>
<evidence type="ECO:0000256" key="2">
    <source>
        <dbReference type="ARBA" id="ARBA00023015"/>
    </source>
</evidence>
<dbReference type="Gene3D" id="1.10.357.10">
    <property type="entry name" value="Tetracycline Repressor, domain 2"/>
    <property type="match status" value="1"/>
</dbReference>
<keyword evidence="4" id="KW-0804">Transcription</keyword>
<dbReference type="InterPro" id="IPR009057">
    <property type="entry name" value="Homeodomain-like_sf"/>
</dbReference>
<sequence>MRERREPDARRATIADAVGRLLMRGHGAFPGMREIAAEAGVTTGTLQHHFSTKDEMLLFALEHHCRRCAGRLQARSKEGTPSPRQVLSAIVTELLPLDEERAAETSVAMAFVSRAMTDPGFAGHYRAQRRILLDLFSEQFERADTPRPSAAAMILLQVIDGMRTDCLLLGPDAAQIDTVLDRLLSGP</sequence>
<evidence type="ECO:0000256" key="3">
    <source>
        <dbReference type="ARBA" id="ARBA00023125"/>
    </source>
</evidence>
<evidence type="ECO:0000256" key="4">
    <source>
        <dbReference type="ARBA" id="ARBA00023163"/>
    </source>
</evidence>
<dbReference type="EMBL" id="JBHSFP010000052">
    <property type="protein sequence ID" value="MFC4536654.1"/>
    <property type="molecule type" value="Genomic_DNA"/>
</dbReference>
<dbReference type="Proteomes" id="UP001596004">
    <property type="component" value="Unassembled WGS sequence"/>
</dbReference>
<organism evidence="7 8">
    <name type="scientific">Sphaerisporangium dianthi</name>
    <dbReference type="NCBI Taxonomy" id="1436120"/>
    <lineage>
        <taxon>Bacteria</taxon>
        <taxon>Bacillati</taxon>
        <taxon>Actinomycetota</taxon>
        <taxon>Actinomycetes</taxon>
        <taxon>Streptosporangiales</taxon>
        <taxon>Streptosporangiaceae</taxon>
        <taxon>Sphaerisporangium</taxon>
    </lineage>
</organism>
<evidence type="ECO:0000259" key="6">
    <source>
        <dbReference type="PROSITE" id="PS50977"/>
    </source>
</evidence>
<evidence type="ECO:0000256" key="5">
    <source>
        <dbReference type="PROSITE-ProRule" id="PRU00335"/>
    </source>
</evidence>
<name>A0ABV9CU72_9ACTN</name>
<feature type="domain" description="HTH tetR-type" evidence="6">
    <location>
        <begin position="7"/>
        <end position="68"/>
    </location>
</feature>
<dbReference type="RefSeq" id="WP_380851514.1">
    <property type="nucleotide sequence ID" value="NZ_JBHSFP010000052.1"/>
</dbReference>
<dbReference type="InterPro" id="IPR039538">
    <property type="entry name" value="BetI_C"/>
</dbReference>
<keyword evidence="1" id="KW-0678">Repressor</keyword>
<dbReference type="InterPro" id="IPR036271">
    <property type="entry name" value="Tet_transcr_reg_TetR-rel_C_sf"/>
</dbReference>
<evidence type="ECO:0000313" key="8">
    <source>
        <dbReference type="Proteomes" id="UP001596004"/>
    </source>
</evidence>
<dbReference type="PANTHER" id="PTHR30055">
    <property type="entry name" value="HTH-TYPE TRANSCRIPTIONAL REGULATOR RUTR"/>
    <property type="match status" value="1"/>
</dbReference>
<dbReference type="PANTHER" id="PTHR30055:SF234">
    <property type="entry name" value="HTH-TYPE TRANSCRIPTIONAL REGULATOR BETI"/>
    <property type="match status" value="1"/>
</dbReference>
<dbReference type="SUPFAM" id="SSF46689">
    <property type="entry name" value="Homeodomain-like"/>
    <property type="match status" value="1"/>
</dbReference>
<keyword evidence="3 5" id="KW-0238">DNA-binding</keyword>
<protein>
    <submittedName>
        <fullName evidence="7">TetR/AcrR family transcriptional regulator</fullName>
    </submittedName>
</protein>
<accession>A0ABV9CU72</accession>
<evidence type="ECO:0000256" key="1">
    <source>
        <dbReference type="ARBA" id="ARBA00022491"/>
    </source>
</evidence>
<dbReference type="Pfam" id="PF13977">
    <property type="entry name" value="TetR_C_6"/>
    <property type="match status" value="1"/>
</dbReference>
<gene>
    <name evidence="7" type="ORF">ACFO60_38295</name>
</gene>
<keyword evidence="8" id="KW-1185">Reference proteome</keyword>
<dbReference type="InterPro" id="IPR001647">
    <property type="entry name" value="HTH_TetR"/>
</dbReference>
<feature type="DNA-binding region" description="H-T-H motif" evidence="5">
    <location>
        <begin position="31"/>
        <end position="50"/>
    </location>
</feature>